<dbReference type="Proteomes" id="UP000425960">
    <property type="component" value="Chromosome"/>
</dbReference>
<gene>
    <name evidence="2" type="ORF">DSCO28_47250</name>
</gene>
<dbReference type="EMBL" id="AP021876">
    <property type="protein sequence ID" value="BBO84159.1"/>
    <property type="molecule type" value="Genomic_DNA"/>
</dbReference>
<reference evidence="2 3" key="1">
    <citation type="submission" date="2019-11" db="EMBL/GenBank/DDBJ databases">
        <title>Comparative genomics of hydrocarbon-degrading Desulfosarcina strains.</title>
        <authorList>
            <person name="Watanabe M."/>
            <person name="Kojima H."/>
            <person name="Fukui M."/>
        </authorList>
    </citation>
    <scope>NUCLEOTIDE SEQUENCE [LARGE SCALE GENOMIC DNA]</scope>
    <source>
        <strain evidence="2 3">28bB2T</strain>
    </source>
</reference>
<sequence length="105" mass="11030">MIELLLTIPALGAGLSRCRGIHLPATKIIPTVTLAVAAAGLCLIGIYPDTLFALLWLSPLLIVLSFQALTGRPTPLHPLTRGDWRPLVAETPLVGDPFSAAAVKA</sequence>
<protein>
    <submittedName>
        <fullName evidence="2">Uncharacterized protein</fullName>
    </submittedName>
</protein>
<feature type="transmembrane region" description="Helical" evidence="1">
    <location>
        <begin position="28"/>
        <end position="46"/>
    </location>
</feature>
<keyword evidence="1" id="KW-0472">Membrane</keyword>
<keyword evidence="1" id="KW-1133">Transmembrane helix</keyword>
<evidence type="ECO:0000256" key="1">
    <source>
        <dbReference type="SAM" id="Phobius"/>
    </source>
</evidence>
<dbReference type="RefSeq" id="WP_155311698.1">
    <property type="nucleotide sequence ID" value="NZ_AP021876.1"/>
</dbReference>
<evidence type="ECO:0000313" key="3">
    <source>
        <dbReference type="Proteomes" id="UP000425960"/>
    </source>
</evidence>
<feature type="transmembrane region" description="Helical" evidence="1">
    <location>
        <begin position="51"/>
        <end position="69"/>
    </location>
</feature>
<dbReference type="AlphaFoldDB" id="A0A5K7ZVA0"/>
<accession>A0A5K7ZVA0</accession>
<name>A0A5K7ZVA0_9BACT</name>
<organism evidence="2 3">
    <name type="scientific">Desulfosarcina ovata subsp. sediminis</name>
    <dbReference type="NCBI Taxonomy" id="885957"/>
    <lineage>
        <taxon>Bacteria</taxon>
        <taxon>Pseudomonadati</taxon>
        <taxon>Thermodesulfobacteriota</taxon>
        <taxon>Desulfobacteria</taxon>
        <taxon>Desulfobacterales</taxon>
        <taxon>Desulfosarcinaceae</taxon>
        <taxon>Desulfosarcina</taxon>
    </lineage>
</organism>
<evidence type="ECO:0000313" key="2">
    <source>
        <dbReference type="EMBL" id="BBO84159.1"/>
    </source>
</evidence>
<keyword evidence="1" id="KW-0812">Transmembrane</keyword>
<proteinExistence type="predicted"/>
<dbReference type="KEGG" id="dov:DSCO28_47250"/>